<feature type="domain" description="CinA C-terminal" evidence="1">
    <location>
        <begin position="10"/>
        <end position="166"/>
    </location>
</feature>
<protein>
    <submittedName>
        <fullName evidence="2">CinA family protein</fullName>
    </submittedName>
</protein>
<name>A0A4D6HGK9_9EURY</name>
<dbReference type="STRING" id="1457250.GCA_000755225_02230"/>
<evidence type="ECO:0000259" key="1">
    <source>
        <dbReference type="Pfam" id="PF02464"/>
    </source>
</evidence>
<dbReference type="EMBL" id="CP031310">
    <property type="protein sequence ID" value="QCC53003.1"/>
    <property type="molecule type" value="Genomic_DNA"/>
</dbReference>
<dbReference type="GeneID" id="39849542"/>
<evidence type="ECO:0000313" key="2">
    <source>
        <dbReference type="EMBL" id="QCC53003.1"/>
    </source>
</evidence>
<dbReference type="InterPro" id="IPR036653">
    <property type="entry name" value="CinA-like_C"/>
</dbReference>
<reference evidence="2 3" key="1">
    <citation type="journal article" date="2019" name="Nat. Commun.">
        <title>A new type of DNA phosphorothioation-based antiviral system in archaea.</title>
        <authorList>
            <person name="Xiong L."/>
            <person name="Liu S."/>
            <person name="Chen S."/>
            <person name="Xiao Y."/>
            <person name="Zhu B."/>
            <person name="Gao Y."/>
            <person name="Zhang Y."/>
            <person name="Chen B."/>
            <person name="Luo J."/>
            <person name="Deng Z."/>
            <person name="Chen X."/>
            <person name="Wang L."/>
            <person name="Chen S."/>
        </authorList>
    </citation>
    <scope>NUCLEOTIDE SEQUENCE [LARGE SCALE GENOMIC DNA]</scope>
    <source>
        <strain evidence="2 3">CBA1105</strain>
    </source>
</reference>
<sequence>MHQFEGEPPVQRQVAQTLTEAGETLAIAESLTGGLVGALVTAVPGSSDFFDRSLVAYTHEAKHEELSVQQHVLEEIGAVNETVAEQMARGVLEVADTTWGLSTTGIAGPTTNDRGDPVGVVFVGVARAHADSEDHPSATVQRYDFEGERSAVKEKAARQALEDLHAMATA</sequence>
<dbReference type="NCBIfam" id="TIGR00199">
    <property type="entry name" value="PncC_domain"/>
    <property type="match status" value="1"/>
</dbReference>
<dbReference type="OrthoDB" id="305448at2157"/>
<dbReference type="InterPro" id="IPR008136">
    <property type="entry name" value="CinA_C"/>
</dbReference>
<dbReference type="AlphaFoldDB" id="A0A4D6HGK9"/>
<evidence type="ECO:0000313" key="3">
    <source>
        <dbReference type="Proteomes" id="UP000296706"/>
    </source>
</evidence>
<dbReference type="SUPFAM" id="SSF142433">
    <property type="entry name" value="CinA-like"/>
    <property type="match status" value="1"/>
</dbReference>
<dbReference type="KEGG" id="hsn:DV733_16745"/>
<proteinExistence type="predicted"/>
<accession>A0A4D6HGK9</accession>
<gene>
    <name evidence="2" type="ORF">DV733_16745</name>
</gene>
<keyword evidence="3" id="KW-1185">Reference proteome</keyword>
<dbReference type="RefSeq" id="WP_049994281.1">
    <property type="nucleotide sequence ID" value="NZ_CP031310.1"/>
</dbReference>
<dbReference type="Gene3D" id="3.90.950.20">
    <property type="entry name" value="CinA-like"/>
    <property type="match status" value="1"/>
</dbReference>
<organism evidence="2 3">
    <name type="scientific">Halapricum salinum</name>
    <dbReference type="NCBI Taxonomy" id="1457250"/>
    <lineage>
        <taxon>Archaea</taxon>
        <taxon>Methanobacteriati</taxon>
        <taxon>Methanobacteriota</taxon>
        <taxon>Stenosarchaea group</taxon>
        <taxon>Halobacteria</taxon>
        <taxon>Halobacteriales</taxon>
        <taxon>Haloarculaceae</taxon>
        <taxon>Halapricum</taxon>
    </lineage>
</organism>
<dbReference type="Pfam" id="PF02464">
    <property type="entry name" value="CinA"/>
    <property type="match status" value="1"/>
</dbReference>
<dbReference type="Proteomes" id="UP000296706">
    <property type="component" value="Chromosome"/>
</dbReference>